<reference evidence="3 4" key="1">
    <citation type="submission" date="2020-07" db="EMBL/GenBank/DDBJ databases">
        <title>Genomic Encyclopedia of Type Strains, Phase IV (KMG-V): Genome sequencing to study the core and pangenomes of soil and plant-associated prokaryotes.</title>
        <authorList>
            <person name="Whitman W."/>
        </authorList>
    </citation>
    <scope>NUCLEOTIDE SEQUENCE [LARGE SCALE GENOMIC DNA]</scope>
    <source>
        <strain evidence="3 4">A4</strain>
    </source>
</reference>
<gene>
    <name evidence="3" type="ORF">HNP87_001297</name>
</gene>
<evidence type="ECO:0000256" key="1">
    <source>
        <dbReference type="SAM" id="Coils"/>
    </source>
</evidence>
<organism evidence="3 4">
    <name type="scientific">Methanococcus maripaludis</name>
    <name type="common">Methanococcus deltae</name>
    <dbReference type="NCBI Taxonomy" id="39152"/>
    <lineage>
        <taxon>Archaea</taxon>
        <taxon>Methanobacteriati</taxon>
        <taxon>Methanobacteriota</taxon>
        <taxon>Methanomada group</taxon>
        <taxon>Methanococci</taxon>
        <taxon>Methanococcales</taxon>
        <taxon>Methanococcaceae</taxon>
        <taxon>Methanococcus</taxon>
    </lineage>
</organism>
<protein>
    <submittedName>
        <fullName evidence="3">Polysaccharide pyruvyl transferase WcaK-like protein</fullName>
    </submittedName>
</protein>
<keyword evidence="3" id="KW-0808">Transferase</keyword>
<dbReference type="Proteomes" id="UP000563838">
    <property type="component" value="Unassembled WGS sequence"/>
</dbReference>
<keyword evidence="1" id="KW-0175">Coiled coil</keyword>
<dbReference type="AlphaFoldDB" id="A0A7J9NIM4"/>
<sequence>MKNVLFSTTRQWNPGDEFILLGCMNLLKEVIGEFNPIIYNRNPEVRQAFDYLNPLKNSKFFKKNNVLESFLRVGFWDNSFKEDTNAECIDLVVFAGSPEWRSRRLIPLYRKIIKYDIPTIYLGIGSSNYFEYNKLNKIYRQVLENSKLITVRDSITEKCLKNVKPYRMPCPALFSSPFEKNIEKVEKVGLMFGSKNAVSNNNVSKKTYDFLISEYSKIIERYGNFEVVCHYIDEISEACNIYGRDKVSYSYDSKDYLDIYKNYDVVIGHRVHGVGISASMGIPGILIAHDLRADAGRGFLAEIMNLNSANNILGSIEKIENNIHEKNNELKIHKLRYKQEYHKLFQEYVM</sequence>
<dbReference type="InterPro" id="IPR007345">
    <property type="entry name" value="Polysacch_pyruvyl_Trfase"/>
</dbReference>
<dbReference type="GO" id="GO:0016740">
    <property type="term" value="F:transferase activity"/>
    <property type="evidence" value="ECO:0007669"/>
    <property type="project" value="UniProtKB-KW"/>
</dbReference>
<comment type="caution">
    <text evidence="3">The sequence shown here is derived from an EMBL/GenBank/DDBJ whole genome shotgun (WGS) entry which is preliminary data.</text>
</comment>
<dbReference type="EMBL" id="JACDUI010000002">
    <property type="protein sequence ID" value="MBA2840765.1"/>
    <property type="molecule type" value="Genomic_DNA"/>
</dbReference>
<dbReference type="RefSeq" id="WP_181488508.1">
    <property type="nucleotide sequence ID" value="NZ_JACDUI010000002.1"/>
</dbReference>
<evidence type="ECO:0000259" key="2">
    <source>
        <dbReference type="Pfam" id="PF04230"/>
    </source>
</evidence>
<evidence type="ECO:0000313" key="4">
    <source>
        <dbReference type="Proteomes" id="UP000563838"/>
    </source>
</evidence>
<feature type="coiled-coil region" evidence="1">
    <location>
        <begin position="309"/>
        <end position="336"/>
    </location>
</feature>
<name>A0A7J9NIM4_METMI</name>
<dbReference type="Pfam" id="PF04230">
    <property type="entry name" value="PS_pyruv_trans"/>
    <property type="match status" value="1"/>
</dbReference>
<feature type="domain" description="Polysaccharide pyruvyl transferase" evidence="2">
    <location>
        <begin position="13"/>
        <end position="290"/>
    </location>
</feature>
<evidence type="ECO:0000313" key="3">
    <source>
        <dbReference type="EMBL" id="MBA2840765.1"/>
    </source>
</evidence>
<accession>A0A7J9NIM4</accession>
<proteinExistence type="predicted"/>